<evidence type="ECO:0000313" key="12">
    <source>
        <dbReference type="Proteomes" id="UP000390763"/>
    </source>
</evidence>
<dbReference type="Proteomes" id="UP001209074">
    <property type="component" value="Unassembled WGS sequence"/>
</dbReference>
<dbReference type="AlphaFoldDB" id="A0A3E5E7H9"/>
<reference evidence="5" key="4">
    <citation type="submission" date="2023-10" db="EMBL/GenBank/DDBJ databases">
        <title>Distinct polysaccharide growth profiles of human intestinal Prevotella copri isolates.</title>
        <authorList>
            <person name="Fehlner-Peach H."/>
            <person name="Magnabosco C."/>
            <person name="Raghavan V."/>
            <person name="Scher J.U."/>
            <person name="Tett A."/>
            <person name="Cox L.M."/>
            <person name="Gottsegen C."/>
            <person name="Watters A."/>
            <person name="Wiltshire- Gordon J.D."/>
            <person name="Segata N."/>
            <person name="Bonneau R."/>
            <person name="Littman D.R."/>
        </authorList>
    </citation>
    <scope>NUCLEOTIDE SEQUENCE</scope>
    <source>
        <strain evidence="4">IAA108</strain>
        <strain evidence="13">iAA108</strain>
        <strain evidence="5">IAK279</strain>
    </source>
</reference>
<evidence type="ECO:0000313" key="13">
    <source>
        <dbReference type="Proteomes" id="UP000421408"/>
    </source>
</evidence>
<gene>
    <name evidence="8" type="ORF">DW192_01690</name>
    <name evidence="6" type="ORF">DWY11_05375</name>
    <name evidence="7" type="ORF">DXA63_13745</name>
    <name evidence="5" type="ORF">F7D62_07485</name>
    <name evidence="4" type="ORF">F7D74_01785</name>
    <name evidence="3" type="ORF">ONS98_14700</name>
    <name evidence="1" type="ORF">ONT05_04485</name>
    <name evidence="2" type="ORF">ONT16_02490</name>
</gene>
<dbReference type="Proteomes" id="UP000390763">
    <property type="component" value="Unassembled WGS sequence"/>
</dbReference>
<dbReference type="EMBL" id="JAPDVK010000001">
    <property type="protein sequence ID" value="MCW4127153.1"/>
    <property type="molecule type" value="Genomic_DNA"/>
</dbReference>
<dbReference type="EMBL" id="QSCI01000089">
    <property type="protein sequence ID" value="RGX90921.1"/>
    <property type="molecule type" value="Genomic_DNA"/>
</dbReference>
<evidence type="ECO:0000313" key="9">
    <source>
        <dbReference type="Proteomes" id="UP000283872"/>
    </source>
</evidence>
<reference evidence="12" key="2">
    <citation type="submission" date="2019-09" db="EMBL/GenBank/DDBJ databases">
        <title>Distinct polysaccharide growth profiles of human intestinal Prevotella copri isolates.</title>
        <authorList>
            <person name="Fehlner-Peach H."/>
            <person name="Magnabosco C."/>
            <person name="Raghavan V."/>
            <person name="Scher J.U."/>
            <person name="Tett A."/>
            <person name="Cox L.M."/>
            <person name="Gottsegen C."/>
            <person name="Watters A."/>
            <person name="Wiltshire- Gordon J.D."/>
            <person name="Segata N."/>
            <person name="Bonneau R."/>
            <person name="Littman D.R."/>
        </authorList>
    </citation>
    <scope>NUCLEOTIDE SEQUENCE [LARGE SCALE GENOMIC DNA]</scope>
    <source>
        <strain evidence="12">iAK279</strain>
    </source>
</reference>
<evidence type="ECO:0000313" key="5">
    <source>
        <dbReference type="EMBL" id="MQO03951.1"/>
    </source>
</evidence>
<dbReference type="Proteomes" id="UP000285604">
    <property type="component" value="Unassembled WGS sequence"/>
</dbReference>
<dbReference type="RefSeq" id="WP_117586506.1">
    <property type="nucleotide sequence ID" value="NZ_CATKVU010000006.1"/>
</dbReference>
<evidence type="ECO:0000313" key="11">
    <source>
        <dbReference type="Proteomes" id="UP000285604"/>
    </source>
</evidence>
<evidence type="ECO:0000313" key="6">
    <source>
        <dbReference type="EMBL" id="RGS17058.1"/>
    </source>
</evidence>
<dbReference type="Proteomes" id="UP000284548">
    <property type="component" value="Unassembled WGS sequence"/>
</dbReference>
<reference evidence="9 10" key="1">
    <citation type="submission" date="2018-08" db="EMBL/GenBank/DDBJ databases">
        <title>A genome reference for cultivated species of the human gut microbiota.</title>
        <authorList>
            <person name="Zou Y."/>
            <person name="Xue W."/>
            <person name="Luo G."/>
        </authorList>
    </citation>
    <scope>NUCLEOTIDE SEQUENCE [LARGE SCALE GENOMIC DNA]</scope>
    <source>
        <strain evidence="6 9">AF24-12</strain>
        <strain evidence="8 10">AM16-54</strain>
        <strain evidence="7 11">OF03-3</strain>
    </source>
</reference>
<dbReference type="EMBL" id="QRKB01000002">
    <property type="protein sequence ID" value="RHH84715.1"/>
    <property type="molecule type" value="Genomic_DNA"/>
</dbReference>
<organism evidence="2 14">
    <name type="scientific">Segatella copri</name>
    <dbReference type="NCBI Taxonomy" id="165179"/>
    <lineage>
        <taxon>Bacteria</taxon>
        <taxon>Pseudomonadati</taxon>
        <taxon>Bacteroidota</taxon>
        <taxon>Bacteroidia</taxon>
        <taxon>Bacteroidales</taxon>
        <taxon>Prevotellaceae</taxon>
        <taxon>Segatella</taxon>
    </lineage>
</organism>
<reference evidence="2" key="3">
    <citation type="submission" date="2022-11" db="EMBL/GenBank/DDBJ databases">
        <title>Genomic repertoires linked with pathogenic potency of arthritogenic Prevotella copri isolated from the gut of rheumatoid arthritis patients.</title>
        <authorList>
            <person name="Nii T."/>
            <person name="Maeda Y."/>
            <person name="Motooka D."/>
            <person name="Naito M."/>
            <person name="Matsumoto Y."/>
            <person name="Ogawa T."/>
            <person name="Oguro-Igashira E."/>
            <person name="Kishikawa T."/>
            <person name="Yamashita M."/>
            <person name="Koizumi S."/>
            <person name="Kurakawa T."/>
            <person name="Okumura R."/>
            <person name="Kayama H."/>
            <person name="Murakami M."/>
            <person name="Sakaguchi T."/>
            <person name="Das B."/>
            <person name="Nakamura S."/>
            <person name="Okada Y."/>
            <person name="Kumanogoh A."/>
            <person name="Takeda K."/>
        </authorList>
    </citation>
    <scope>NUCLEOTIDE SEQUENCE</scope>
    <source>
        <strain evidence="2">F3-75</strain>
        <strain evidence="1">N016-13</strain>
        <strain evidence="3">RA-N001-16</strain>
    </source>
</reference>
<evidence type="ECO:0000313" key="3">
    <source>
        <dbReference type="EMBL" id="MCW4166436.1"/>
    </source>
</evidence>
<dbReference type="EMBL" id="JAPDUM010000002">
    <property type="protein sequence ID" value="MCW4166436.1"/>
    <property type="molecule type" value="Genomic_DNA"/>
</dbReference>
<evidence type="ECO:0000313" key="4">
    <source>
        <dbReference type="EMBL" id="MQN82743.1"/>
    </source>
</evidence>
<evidence type="ECO:0000313" key="14">
    <source>
        <dbReference type="Proteomes" id="UP001209344"/>
    </source>
</evidence>
<evidence type="ECO:0000313" key="2">
    <source>
        <dbReference type="EMBL" id="MCW4127153.1"/>
    </source>
</evidence>
<dbReference type="Proteomes" id="UP001209344">
    <property type="component" value="Unassembled WGS sequence"/>
</dbReference>
<dbReference type="Proteomes" id="UP000421408">
    <property type="component" value="Unassembled WGS sequence"/>
</dbReference>
<accession>A0A3E5E7H9</accession>
<dbReference type="Proteomes" id="UP001209476">
    <property type="component" value="Unassembled WGS sequence"/>
</dbReference>
<dbReference type="EMBL" id="QRVA01000009">
    <property type="protein sequence ID" value="RGS17058.1"/>
    <property type="molecule type" value="Genomic_DNA"/>
</dbReference>
<protein>
    <submittedName>
        <fullName evidence="2">Uncharacterized protein</fullName>
    </submittedName>
</protein>
<dbReference type="EMBL" id="VZCC01000006">
    <property type="protein sequence ID" value="MQN82743.1"/>
    <property type="molecule type" value="Genomic_DNA"/>
</dbReference>
<evidence type="ECO:0000313" key="10">
    <source>
        <dbReference type="Proteomes" id="UP000284548"/>
    </source>
</evidence>
<evidence type="ECO:0000313" key="1">
    <source>
        <dbReference type="EMBL" id="MCW4092825.1"/>
    </source>
</evidence>
<dbReference type="EMBL" id="VZBT01000059">
    <property type="protein sequence ID" value="MQO03951.1"/>
    <property type="molecule type" value="Genomic_DNA"/>
</dbReference>
<evidence type="ECO:0000313" key="8">
    <source>
        <dbReference type="EMBL" id="RHH84715.1"/>
    </source>
</evidence>
<evidence type="ECO:0000313" key="7">
    <source>
        <dbReference type="EMBL" id="RGX90921.1"/>
    </source>
</evidence>
<dbReference type="EMBL" id="JAPDUS010000005">
    <property type="protein sequence ID" value="MCW4092825.1"/>
    <property type="molecule type" value="Genomic_DNA"/>
</dbReference>
<proteinExistence type="predicted"/>
<dbReference type="Proteomes" id="UP000283872">
    <property type="component" value="Unassembled WGS sequence"/>
</dbReference>
<name>A0A3E5E7H9_9BACT</name>
<comment type="caution">
    <text evidence="2">The sequence shown here is derived from an EMBL/GenBank/DDBJ whole genome shotgun (WGS) entry which is preliminary data.</text>
</comment>
<sequence length="92" mass="11077">MEQRIVFEDKNVSYKTFLEDLATFLAPKIALLIKNPPKKYYSERESMRVFGSGNVRRWIKEGKLKPFSKRKGKTEYKVSDLQELHRREQDYF</sequence>